<dbReference type="Proteomes" id="UP000788993">
    <property type="component" value="Unassembled WGS sequence"/>
</dbReference>
<accession>A0A9P8NTH4</accession>
<dbReference type="EMBL" id="JAEUBD010001571">
    <property type="protein sequence ID" value="KAH3658887.1"/>
    <property type="molecule type" value="Genomic_DNA"/>
</dbReference>
<feature type="compositionally biased region" description="Polar residues" evidence="1">
    <location>
        <begin position="170"/>
        <end position="181"/>
    </location>
</feature>
<name>A0A9P8NTH4_9ASCO</name>
<dbReference type="AlphaFoldDB" id="A0A9P8NTH4"/>
<gene>
    <name evidence="2" type="ORF">OGATHE_006613</name>
</gene>
<comment type="caution">
    <text evidence="2">The sequence shown here is derived from an EMBL/GenBank/DDBJ whole genome shotgun (WGS) entry which is preliminary data.</text>
</comment>
<feature type="region of interest" description="Disordered" evidence="1">
    <location>
        <begin position="34"/>
        <end position="73"/>
    </location>
</feature>
<evidence type="ECO:0000313" key="3">
    <source>
        <dbReference type="Proteomes" id="UP000788993"/>
    </source>
</evidence>
<feature type="region of interest" description="Disordered" evidence="1">
    <location>
        <begin position="151"/>
        <end position="181"/>
    </location>
</feature>
<dbReference type="OrthoDB" id="3997839at2759"/>
<reference evidence="2" key="1">
    <citation type="journal article" date="2021" name="Open Biol.">
        <title>Shared evolutionary footprints suggest mitochondrial oxidative damage underlies multiple complex I losses in fungi.</title>
        <authorList>
            <person name="Schikora-Tamarit M.A."/>
            <person name="Marcet-Houben M."/>
            <person name="Nosek J."/>
            <person name="Gabaldon T."/>
        </authorList>
    </citation>
    <scope>NUCLEOTIDE SEQUENCE</scope>
    <source>
        <strain evidence="2">NCAIM Y.01608</strain>
    </source>
</reference>
<keyword evidence="3" id="KW-1185">Reference proteome</keyword>
<protein>
    <submittedName>
        <fullName evidence="2">Uncharacterized protein</fullName>
    </submittedName>
</protein>
<feature type="region of interest" description="Disordered" evidence="1">
    <location>
        <begin position="87"/>
        <end position="122"/>
    </location>
</feature>
<proteinExistence type="predicted"/>
<evidence type="ECO:0000313" key="2">
    <source>
        <dbReference type="EMBL" id="KAH3658887.1"/>
    </source>
</evidence>
<evidence type="ECO:0000256" key="1">
    <source>
        <dbReference type="SAM" id="MobiDB-lite"/>
    </source>
</evidence>
<feature type="compositionally biased region" description="Basic residues" evidence="1">
    <location>
        <begin position="55"/>
        <end position="68"/>
    </location>
</feature>
<organism evidence="2 3">
    <name type="scientific">Ogataea polymorpha</name>
    <dbReference type="NCBI Taxonomy" id="460523"/>
    <lineage>
        <taxon>Eukaryota</taxon>
        <taxon>Fungi</taxon>
        <taxon>Dikarya</taxon>
        <taxon>Ascomycota</taxon>
        <taxon>Saccharomycotina</taxon>
        <taxon>Pichiomycetes</taxon>
        <taxon>Pichiales</taxon>
        <taxon>Pichiaceae</taxon>
        <taxon>Ogataea</taxon>
    </lineage>
</organism>
<feature type="compositionally biased region" description="Basic and acidic residues" evidence="1">
    <location>
        <begin position="42"/>
        <end position="54"/>
    </location>
</feature>
<sequence>MTEKEIVTVNLTDASEEELVALIAKIADVLEARKNTGSASEKQAEEREKSECRSKQKRKRSNKKKSRKLAREDSPYWGYEEFGPWRFGPPPPPPPHHHPYGNRGFGMFSHHPHHPPPPPPPLPFHHRDVYGYGYGGHWRRPRSRDRAHFIREWHSPPPSPAGFWHHRYSSESPDSGSETEV</sequence>
<reference evidence="2" key="2">
    <citation type="submission" date="2021-01" db="EMBL/GenBank/DDBJ databases">
        <authorList>
            <person name="Schikora-Tamarit M.A."/>
        </authorList>
    </citation>
    <scope>NUCLEOTIDE SEQUENCE</scope>
    <source>
        <strain evidence="2">NCAIM Y.01608</strain>
    </source>
</reference>